<accession>A0A420DEC5</accession>
<evidence type="ECO:0000313" key="3">
    <source>
        <dbReference type="Proteomes" id="UP000285906"/>
    </source>
</evidence>
<dbReference type="Proteomes" id="UP000285906">
    <property type="component" value="Unassembled WGS sequence"/>
</dbReference>
<organism evidence="2 3">
    <name type="scientific">Epilithonimonas arachidiradicis</name>
    <dbReference type="NCBI Taxonomy" id="1617282"/>
    <lineage>
        <taxon>Bacteria</taxon>
        <taxon>Pseudomonadati</taxon>
        <taxon>Bacteroidota</taxon>
        <taxon>Flavobacteriia</taxon>
        <taxon>Flavobacteriales</taxon>
        <taxon>Weeksellaceae</taxon>
        <taxon>Chryseobacterium group</taxon>
        <taxon>Epilithonimonas</taxon>
    </lineage>
</organism>
<dbReference type="AlphaFoldDB" id="A0A420DEC5"/>
<comment type="caution">
    <text evidence="2">The sequence shown here is derived from an EMBL/GenBank/DDBJ whole genome shotgun (WGS) entry which is preliminary data.</text>
</comment>
<name>A0A420DEC5_9FLAO</name>
<evidence type="ECO:0000313" key="2">
    <source>
        <dbReference type="EMBL" id="RKE90184.1"/>
    </source>
</evidence>
<dbReference type="Pfam" id="PF14903">
    <property type="entry name" value="WG_beta_rep"/>
    <property type="match status" value="2"/>
</dbReference>
<keyword evidence="1" id="KW-0732">Signal</keyword>
<protein>
    <submittedName>
        <fullName evidence="2">WG repeat protein</fullName>
    </submittedName>
</protein>
<feature type="signal peptide" evidence="1">
    <location>
        <begin position="1"/>
        <end position="20"/>
    </location>
</feature>
<proteinExistence type="predicted"/>
<feature type="chain" id="PRO_5019583280" evidence="1">
    <location>
        <begin position="21"/>
        <end position="222"/>
    </location>
</feature>
<evidence type="ECO:0000256" key="1">
    <source>
        <dbReference type="SAM" id="SignalP"/>
    </source>
</evidence>
<dbReference type="OrthoDB" id="5464673at2"/>
<dbReference type="InterPro" id="IPR032774">
    <property type="entry name" value="WG_beta_rep"/>
</dbReference>
<dbReference type="RefSeq" id="WP_120212447.1">
    <property type="nucleotide sequence ID" value="NZ_BMCW01000001.1"/>
</dbReference>
<gene>
    <name evidence="2" type="ORF">BXY58_0778</name>
</gene>
<sequence length="222" mass="25921">MKKLLSLCLTGFFLATYSQMKDTAIPALIPQTINQKTGYVNQSGKVVIPAEYHIAMFFSEDCNLLNSPNKKVRMYGSDDYATVEKNQITYRIDRKGTRVYQYKNEDLGKCTLPYESPKYKAFVMNGFYGLVSKEDVDYKNYKDFEIYPQYQMLYVLDSDKENPMIIAVLDNKFGIINKNNQVVIPFIYDDIKTNLSWKMANLFEVSRDGKEYFYINKNNHAY</sequence>
<dbReference type="EMBL" id="RAQH01000001">
    <property type="protein sequence ID" value="RKE90184.1"/>
    <property type="molecule type" value="Genomic_DNA"/>
</dbReference>
<reference evidence="2 3" key="1">
    <citation type="submission" date="2018-09" db="EMBL/GenBank/DDBJ databases">
        <title>Genomic Encyclopedia of Archaeal and Bacterial Type Strains, Phase II (KMG-II): from individual species to whole genera.</title>
        <authorList>
            <person name="Goeker M."/>
        </authorList>
    </citation>
    <scope>NUCLEOTIDE SEQUENCE [LARGE SCALE GENOMIC DNA]</scope>
    <source>
        <strain evidence="2 3">DSM 27620</strain>
    </source>
</reference>